<proteinExistence type="predicted"/>
<evidence type="ECO:0000313" key="2">
    <source>
        <dbReference type="Proteomes" id="UP000008237"/>
    </source>
</evidence>
<accession>E2BVU8</accession>
<dbReference type="EMBL" id="GL451029">
    <property type="protein sequence ID" value="EFN80177.1"/>
    <property type="molecule type" value="Genomic_DNA"/>
</dbReference>
<dbReference type="InParanoid" id="E2BVU8"/>
<sequence>MWGFGISRTSSAGDEICFDEPTERNVTAIERLYADYRKNSQCEDCQLLQACEQSLHQVFNGCAQSAHDWSEVPTKYFLSTNRSRLPALFSVMAFD</sequence>
<gene>
    <name evidence="1" type="ORF">EAI_07583</name>
</gene>
<dbReference type="Proteomes" id="UP000008237">
    <property type="component" value="Unassembled WGS sequence"/>
</dbReference>
<name>E2BVU8_HARSA</name>
<dbReference type="AlphaFoldDB" id="E2BVU8"/>
<evidence type="ECO:0000313" key="1">
    <source>
        <dbReference type="EMBL" id="EFN80177.1"/>
    </source>
</evidence>
<protein>
    <submittedName>
        <fullName evidence="1">Uncharacterized protein</fullName>
    </submittedName>
</protein>
<reference evidence="1 2" key="1">
    <citation type="journal article" date="2010" name="Science">
        <title>Genomic comparison of the ants Camponotus floridanus and Harpegnathos saltator.</title>
        <authorList>
            <person name="Bonasio R."/>
            <person name="Zhang G."/>
            <person name="Ye C."/>
            <person name="Mutti N.S."/>
            <person name="Fang X."/>
            <person name="Qin N."/>
            <person name="Donahue G."/>
            <person name="Yang P."/>
            <person name="Li Q."/>
            <person name="Li C."/>
            <person name="Zhang P."/>
            <person name="Huang Z."/>
            <person name="Berger S.L."/>
            <person name="Reinberg D."/>
            <person name="Wang J."/>
            <person name="Liebig J."/>
        </authorList>
    </citation>
    <scope>NUCLEOTIDE SEQUENCE [LARGE SCALE GENOMIC DNA]</scope>
    <source>
        <strain evidence="1 2">R22 G/1</strain>
    </source>
</reference>
<keyword evidence="2" id="KW-1185">Reference proteome</keyword>
<organism evidence="2">
    <name type="scientific">Harpegnathos saltator</name>
    <name type="common">Jerdon's jumping ant</name>
    <dbReference type="NCBI Taxonomy" id="610380"/>
    <lineage>
        <taxon>Eukaryota</taxon>
        <taxon>Metazoa</taxon>
        <taxon>Ecdysozoa</taxon>
        <taxon>Arthropoda</taxon>
        <taxon>Hexapoda</taxon>
        <taxon>Insecta</taxon>
        <taxon>Pterygota</taxon>
        <taxon>Neoptera</taxon>
        <taxon>Endopterygota</taxon>
        <taxon>Hymenoptera</taxon>
        <taxon>Apocrita</taxon>
        <taxon>Aculeata</taxon>
        <taxon>Formicoidea</taxon>
        <taxon>Formicidae</taxon>
        <taxon>Ponerinae</taxon>
        <taxon>Ponerini</taxon>
        <taxon>Harpegnathos</taxon>
    </lineage>
</organism>